<dbReference type="GO" id="GO:0036396">
    <property type="term" value="C:RNA N6-methyladenosine methyltransferase complex"/>
    <property type="evidence" value="ECO:0007669"/>
    <property type="project" value="TreeGrafter"/>
</dbReference>
<dbReference type="InterPro" id="IPR007757">
    <property type="entry name" value="MT-A70-like"/>
</dbReference>
<dbReference type="EC" id="2.1.1.348" evidence="1"/>
<evidence type="ECO:0000256" key="3">
    <source>
        <dbReference type="ARBA" id="ARBA00022679"/>
    </source>
</evidence>
<dbReference type="InterPro" id="IPR029063">
    <property type="entry name" value="SAM-dependent_MTases_sf"/>
</dbReference>
<evidence type="ECO:0000256" key="2">
    <source>
        <dbReference type="ARBA" id="ARBA00022603"/>
    </source>
</evidence>
<dbReference type="GO" id="GO:0032259">
    <property type="term" value="P:methylation"/>
    <property type="evidence" value="ECO:0007669"/>
    <property type="project" value="UniProtKB-KW"/>
</dbReference>
<dbReference type="OrthoDB" id="10262526at2759"/>
<evidence type="ECO:0000256" key="4">
    <source>
        <dbReference type="ARBA" id="ARBA00022691"/>
    </source>
</evidence>
<keyword evidence="3" id="KW-0808">Transferase</keyword>
<dbReference type="GO" id="GO:0005634">
    <property type="term" value="C:nucleus"/>
    <property type="evidence" value="ECO:0007669"/>
    <property type="project" value="TreeGrafter"/>
</dbReference>
<dbReference type="PROSITE" id="PS51143">
    <property type="entry name" value="MT_A70"/>
    <property type="match status" value="1"/>
</dbReference>
<dbReference type="Proteomes" id="UP000008312">
    <property type="component" value="Unassembled WGS sequence"/>
</dbReference>
<dbReference type="AlphaFoldDB" id="D8M9F6"/>
<dbReference type="PANTHER" id="PTHR12829">
    <property type="entry name" value="N6-ADENOSINE-METHYLTRANSFERASE"/>
    <property type="match status" value="1"/>
</dbReference>
<keyword evidence="4" id="KW-0949">S-adenosyl-L-methionine</keyword>
<gene>
    <name evidence="7" type="ORF">GSBLH_T00004403001</name>
</gene>
<evidence type="ECO:0000313" key="7">
    <source>
        <dbReference type="EMBL" id="CBK24695.2"/>
    </source>
</evidence>
<evidence type="ECO:0000256" key="5">
    <source>
        <dbReference type="ARBA" id="ARBA00048957"/>
    </source>
</evidence>
<comment type="catalytic activity">
    <reaction evidence="5">
        <text>an adenosine in mRNA + S-adenosyl-L-methionine = an N(6)-methyladenosine in mRNA + S-adenosyl-L-homocysteine + H(+)</text>
        <dbReference type="Rhea" id="RHEA:55584"/>
        <dbReference type="Rhea" id="RHEA-COMP:12414"/>
        <dbReference type="Rhea" id="RHEA-COMP:12417"/>
        <dbReference type="ChEBI" id="CHEBI:15378"/>
        <dbReference type="ChEBI" id="CHEBI:57856"/>
        <dbReference type="ChEBI" id="CHEBI:59789"/>
        <dbReference type="ChEBI" id="CHEBI:74411"/>
        <dbReference type="ChEBI" id="CHEBI:74449"/>
        <dbReference type="EC" id="2.1.1.348"/>
    </reaction>
</comment>
<dbReference type="Pfam" id="PF05063">
    <property type="entry name" value="MT-A70"/>
    <property type="match status" value="1"/>
</dbReference>
<dbReference type="SUPFAM" id="SSF53335">
    <property type="entry name" value="S-adenosyl-L-methionine-dependent methyltransferases"/>
    <property type="match status" value="1"/>
</dbReference>
<dbReference type="PANTHER" id="PTHR12829:SF7">
    <property type="entry name" value="N6-ADENOSINE-METHYLTRANSFERASE CATALYTIC SUBUNIT"/>
    <property type="match status" value="1"/>
</dbReference>
<sequence length="198" mass="22620">MIDPPWQLTSDNPSRGVAIKYQTLSDEAISAIPLHKIQSDGLLFMWVINCKFTTAIKMIELWGYKLVGDISWVKLTSKGIIAQGNGFYLQHAKETCFVAQKGSSAFIDADYMGKIDDVIMSKRKGQSQKPQEIYDVIESLVPNGFYCEIFGRLNNLRNNWVTIGNEIWLVCCEMSIVQIETRSQFLFKLHACQLYLFF</sequence>
<dbReference type="GeneID" id="24921431"/>
<accession>D8M9F6</accession>
<evidence type="ECO:0000256" key="6">
    <source>
        <dbReference type="PROSITE-ProRule" id="PRU00489"/>
    </source>
</evidence>
<comment type="similarity">
    <text evidence="6">Belongs to the MT-A70-like family.</text>
</comment>
<dbReference type="InParanoid" id="D8M9F6"/>
<dbReference type="OMA" id="CCEMSIV"/>
<keyword evidence="2" id="KW-0489">Methyltransferase</keyword>
<protein>
    <recommendedName>
        <fullName evidence="1">mRNA m(6)A methyltransferase</fullName>
        <ecNumber evidence="1">2.1.1.348</ecNumber>
    </recommendedName>
</protein>
<dbReference type="RefSeq" id="XP_012898743.1">
    <property type="nucleotide sequence ID" value="XM_013043289.1"/>
</dbReference>
<dbReference type="EMBL" id="FN668688">
    <property type="protein sequence ID" value="CBK24695.2"/>
    <property type="molecule type" value="Genomic_DNA"/>
</dbReference>
<proteinExistence type="inferred from homology"/>
<evidence type="ECO:0000313" key="8">
    <source>
        <dbReference type="Proteomes" id="UP000008312"/>
    </source>
</evidence>
<reference evidence="7" key="1">
    <citation type="submission" date="2010-02" db="EMBL/GenBank/DDBJ databases">
        <title>Sequencing and annotation of the Blastocystis hominis genome.</title>
        <authorList>
            <person name="Wincker P."/>
        </authorList>
    </citation>
    <scope>NUCLEOTIDE SEQUENCE</scope>
    <source>
        <strain evidence="7">Singapore isolate B</strain>
    </source>
</reference>
<evidence type="ECO:0000256" key="1">
    <source>
        <dbReference type="ARBA" id="ARBA00012160"/>
    </source>
</evidence>
<keyword evidence="8" id="KW-1185">Reference proteome</keyword>
<name>D8M9F6_BLAHO</name>
<organism evidence="7">
    <name type="scientific">Blastocystis hominis</name>
    <dbReference type="NCBI Taxonomy" id="12968"/>
    <lineage>
        <taxon>Eukaryota</taxon>
        <taxon>Sar</taxon>
        <taxon>Stramenopiles</taxon>
        <taxon>Bigyra</taxon>
        <taxon>Opalozoa</taxon>
        <taxon>Opalinata</taxon>
        <taxon>Blastocystidae</taxon>
        <taxon>Blastocystis</taxon>
    </lineage>
</organism>
<dbReference type="GO" id="GO:0001734">
    <property type="term" value="F:mRNA m(6)A methyltransferase activity"/>
    <property type="evidence" value="ECO:0007669"/>
    <property type="project" value="UniProtKB-EC"/>
</dbReference>